<evidence type="ECO:0000256" key="2">
    <source>
        <dbReference type="SAM" id="SignalP"/>
    </source>
</evidence>
<feature type="compositionally biased region" description="Polar residues" evidence="1">
    <location>
        <begin position="186"/>
        <end position="197"/>
    </location>
</feature>
<organism evidence="3 4">
    <name type="scientific">Moelleriella libera RCEF 2490</name>
    <dbReference type="NCBI Taxonomy" id="1081109"/>
    <lineage>
        <taxon>Eukaryota</taxon>
        <taxon>Fungi</taxon>
        <taxon>Dikarya</taxon>
        <taxon>Ascomycota</taxon>
        <taxon>Pezizomycotina</taxon>
        <taxon>Sordariomycetes</taxon>
        <taxon>Hypocreomycetidae</taxon>
        <taxon>Hypocreales</taxon>
        <taxon>Clavicipitaceae</taxon>
        <taxon>Moelleriella</taxon>
    </lineage>
</organism>
<keyword evidence="2" id="KW-0732">Signal</keyword>
<feature type="chain" id="PRO_5007835535" evidence="2">
    <location>
        <begin position="20"/>
        <end position="226"/>
    </location>
</feature>
<accession>A0A162IR64</accession>
<protein>
    <submittedName>
        <fullName evidence="3">Uncharacterized protein</fullName>
    </submittedName>
</protein>
<proteinExistence type="predicted"/>
<feature type="region of interest" description="Disordered" evidence="1">
    <location>
        <begin position="131"/>
        <end position="201"/>
    </location>
</feature>
<feature type="signal peptide" evidence="2">
    <location>
        <begin position="1"/>
        <end position="19"/>
    </location>
</feature>
<dbReference type="AlphaFoldDB" id="A0A162IR64"/>
<dbReference type="STRING" id="1081109.A0A162IR64"/>
<dbReference type="OrthoDB" id="4941141at2759"/>
<evidence type="ECO:0000313" key="3">
    <source>
        <dbReference type="EMBL" id="KZZ97412.1"/>
    </source>
</evidence>
<dbReference type="EMBL" id="AZGY01000006">
    <property type="protein sequence ID" value="KZZ97412.1"/>
    <property type="molecule type" value="Genomic_DNA"/>
</dbReference>
<gene>
    <name evidence="3" type="ORF">AAL_03376</name>
</gene>
<keyword evidence="4" id="KW-1185">Reference proteome</keyword>
<comment type="caution">
    <text evidence="3">The sequence shown here is derived from an EMBL/GenBank/DDBJ whole genome shotgun (WGS) entry which is preliminary data.</text>
</comment>
<evidence type="ECO:0000256" key="1">
    <source>
        <dbReference type="SAM" id="MobiDB-lite"/>
    </source>
</evidence>
<name>A0A162IR64_9HYPO</name>
<feature type="compositionally biased region" description="Low complexity" evidence="1">
    <location>
        <begin position="131"/>
        <end position="180"/>
    </location>
</feature>
<reference evidence="3 4" key="1">
    <citation type="journal article" date="2016" name="Genome Biol. Evol.">
        <title>Divergent and convergent evolution of fungal pathogenicity.</title>
        <authorList>
            <person name="Shang Y."/>
            <person name="Xiao G."/>
            <person name="Zheng P."/>
            <person name="Cen K."/>
            <person name="Zhan S."/>
            <person name="Wang C."/>
        </authorList>
    </citation>
    <scope>NUCLEOTIDE SEQUENCE [LARGE SCALE GENOMIC DNA]</scope>
    <source>
        <strain evidence="3 4">RCEF 2490</strain>
    </source>
</reference>
<evidence type="ECO:0000313" key="4">
    <source>
        <dbReference type="Proteomes" id="UP000078544"/>
    </source>
</evidence>
<sequence length="226" mass="22484">MRFAAPAVVLGSLAYTAAAVASPVDDFILDIAPMEKRQMSSEQKECHTNCGRAYKNSAQEGYCQDKSWTTLLDGCLKCALRYDIWKIYGSLVSPAAEKCGLDATPRPVDGGAAASSFPVAASTNAVAVVTSQRSQASPTPSAAPTAQSTSLSKSSGPVASSSASSSSRGSVTPSSSAGSARPSTAPGGNNATTSGTRPVTGGASRNMLSGIAVAGAVVAAAAAGLC</sequence>
<dbReference type="Proteomes" id="UP000078544">
    <property type="component" value="Unassembled WGS sequence"/>
</dbReference>